<protein>
    <recommendedName>
        <fullName evidence="3">DUF4280 domain-containing protein</fullName>
    </recommendedName>
</protein>
<accession>A0A021VU81</accession>
<dbReference type="OrthoDB" id="4825649at2"/>
<dbReference type="InterPro" id="IPR025460">
    <property type="entry name" value="DUF4280"/>
</dbReference>
<reference evidence="1 2" key="1">
    <citation type="submission" date="2014-01" db="EMBL/GenBank/DDBJ databases">
        <title>Actinotalea ferrariae CF5-4.</title>
        <authorList>
            <person name="Chen F."/>
            <person name="Li Y."/>
            <person name="Wang G."/>
        </authorList>
    </citation>
    <scope>NUCLEOTIDE SEQUENCE [LARGE SCALE GENOMIC DNA]</scope>
    <source>
        <strain evidence="1 2">CF5-4</strain>
    </source>
</reference>
<dbReference type="AlphaFoldDB" id="A0A021VU81"/>
<evidence type="ECO:0000313" key="1">
    <source>
        <dbReference type="EMBL" id="EYR62627.1"/>
    </source>
</evidence>
<proteinExistence type="predicted"/>
<gene>
    <name evidence="1" type="ORF">N866_06735</name>
</gene>
<keyword evidence="2" id="KW-1185">Reference proteome</keyword>
<name>A0A021VU81_9CELL</name>
<dbReference type="Pfam" id="PF14107">
    <property type="entry name" value="DUF4280"/>
    <property type="match status" value="1"/>
</dbReference>
<sequence length="129" mass="12721">MGKPAATATATLMCSFGLAPSTLVVLPLARVLIEGKPAAAVTDSVPVLNIPPFGMCTSPSNPTVAAATAAALGVLTPMPCLPVTTPWTNGATKTFVGGKPALTLGAQCTCAYGGAIQILNPGAVRTTEG</sequence>
<comment type="caution">
    <text evidence="1">The sequence shown here is derived from an EMBL/GenBank/DDBJ whole genome shotgun (WGS) entry which is preliminary data.</text>
</comment>
<organism evidence="1 2">
    <name type="scientific">Actinotalea ferrariae CF5-4</name>
    <dbReference type="NCBI Taxonomy" id="948458"/>
    <lineage>
        <taxon>Bacteria</taxon>
        <taxon>Bacillati</taxon>
        <taxon>Actinomycetota</taxon>
        <taxon>Actinomycetes</taxon>
        <taxon>Micrococcales</taxon>
        <taxon>Cellulomonadaceae</taxon>
        <taxon>Actinotalea</taxon>
    </lineage>
</organism>
<evidence type="ECO:0000313" key="2">
    <source>
        <dbReference type="Proteomes" id="UP000019753"/>
    </source>
</evidence>
<dbReference type="RefSeq" id="WP_034227524.1">
    <property type="nucleotide sequence ID" value="NZ_AXCW01000200.1"/>
</dbReference>
<evidence type="ECO:0008006" key="3">
    <source>
        <dbReference type="Google" id="ProtNLM"/>
    </source>
</evidence>
<dbReference type="Proteomes" id="UP000019753">
    <property type="component" value="Unassembled WGS sequence"/>
</dbReference>
<dbReference type="EMBL" id="AXCW01000200">
    <property type="protein sequence ID" value="EYR62627.1"/>
    <property type="molecule type" value="Genomic_DNA"/>
</dbReference>
<dbReference type="Gene3D" id="2.60.200.60">
    <property type="match status" value="1"/>
</dbReference>